<dbReference type="InterPro" id="IPR050630">
    <property type="entry name" value="WD_repeat_EMAP"/>
</dbReference>
<dbReference type="Pfam" id="PF00400">
    <property type="entry name" value="WD40"/>
    <property type="match status" value="4"/>
</dbReference>
<keyword evidence="6" id="KW-0966">Cell projection</keyword>
<organism evidence="10 11">
    <name type="scientific">Aureococcus anophagefferens</name>
    <name type="common">Harmful bloom alga</name>
    <dbReference type="NCBI Taxonomy" id="44056"/>
    <lineage>
        <taxon>Eukaryota</taxon>
        <taxon>Sar</taxon>
        <taxon>Stramenopiles</taxon>
        <taxon>Ochrophyta</taxon>
        <taxon>Pelagophyceae</taxon>
        <taxon>Pelagomonadales</taxon>
        <taxon>Pelagomonadaceae</taxon>
        <taxon>Aureococcus</taxon>
    </lineage>
</organism>
<keyword evidence="3" id="KW-0963">Cytoplasm</keyword>
<dbReference type="EMBL" id="JBBJCI010000039">
    <property type="protein sequence ID" value="KAK7249887.1"/>
    <property type="molecule type" value="Genomic_DNA"/>
</dbReference>
<dbReference type="SUPFAM" id="SSF75011">
    <property type="entry name" value="3-carboxy-cis,cis-mucoante lactonizing enzyme"/>
    <property type="match status" value="1"/>
</dbReference>
<proteinExistence type="inferred from homology"/>
<dbReference type="Gene3D" id="2.130.10.10">
    <property type="entry name" value="YVTN repeat-like/Quinoprotein amine dehydrogenase"/>
    <property type="match status" value="3"/>
</dbReference>
<dbReference type="SUPFAM" id="SSF50978">
    <property type="entry name" value="WD40 repeat-like"/>
    <property type="match status" value="1"/>
</dbReference>
<comment type="subcellular location">
    <subcellularLocation>
        <location evidence="1">Cell projection</location>
        <location evidence="1">Cilium</location>
        <location evidence="1">Flagellum</location>
    </subcellularLocation>
    <subcellularLocation>
        <location evidence="2">Cytoplasm</location>
    </subcellularLocation>
</comment>
<dbReference type="SMART" id="SM00320">
    <property type="entry name" value="WD40"/>
    <property type="match status" value="9"/>
</dbReference>
<comment type="similarity">
    <text evidence="7">Belongs to the CFAP52 family.</text>
</comment>
<evidence type="ECO:0000313" key="10">
    <source>
        <dbReference type="EMBL" id="KAK7249887.1"/>
    </source>
</evidence>
<dbReference type="Proteomes" id="UP001363151">
    <property type="component" value="Unassembled WGS sequence"/>
</dbReference>
<evidence type="ECO:0000256" key="3">
    <source>
        <dbReference type="ARBA" id="ARBA00022490"/>
    </source>
</evidence>
<dbReference type="InterPro" id="IPR001680">
    <property type="entry name" value="WD40_rpt"/>
</dbReference>
<evidence type="ECO:0000256" key="4">
    <source>
        <dbReference type="ARBA" id="ARBA00022574"/>
    </source>
</evidence>
<feature type="repeat" description="WD" evidence="9">
    <location>
        <begin position="384"/>
        <end position="415"/>
    </location>
</feature>
<evidence type="ECO:0000256" key="6">
    <source>
        <dbReference type="ARBA" id="ARBA00022846"/>
    </source>
</evidence>
<comment type="caution">
    <text evidence="10">The sequence shown here is derived from an EMBL/GenBank/DDBJ whole genome shotgun (WGS) entry which is preliminary data.</text>
</comment>
<evidence type="ECO:0000256" key="8">
    <source>
        <dbReference type="ARBA" id="ARBA00029552"/>
    </source>
</evidence>
<dbReference type="InterPro" id="IPR036322">
    <property type="entry name" value="WD40_repeat_dom_sf"/>
</dbReference>
<evidence type="ECO:0000256" key="5">
    <source>
        <dbReference type="ARBA" id="ARBA00022737"/>
    </source>
</evidence>
<sequence>MVVVKHATRKEGVAFLQGHSRSVSCVAVSHDCRMLASGQTNQLGVEAPVMLWDLEEACERVLQGGAGHGSLGPVHVLRQHLAGCRRCRSRGDDRSLATIGGRDDNSLVIWDTRTGNAICGVPAAPDTVLCVSWLKRNPHRLVTAGKYHVRVWHVDPSGPKIHPMDAKMGKMKRVVQCVDVSADDDYAMCGTQTGEVLQIGVNRDPILAYNDPDRMVPRLVNTSKDRFGKGVKSICVMPGASADGLDVVAAGAGDGTVAFMTADMRNFKRWTAQVFITCSVADIRVWDAAKRAELLRIQVPNLECKSSPRGGPAARSAFGPESGKLKFAIPDAHAEAVTALALCKEGGCVQTRSGAPWRLLTGGVGGRVRVWKITHSHQALLNSMKEHRSAVTCIRITTERDQCISSSKDGACLVWCLERYVRLTALFEPTLFNSVLYHPDSSQILTCGSNMKISYWEASSGDAIRVVKGGDGEMTALAISDNGKYFVSGSADKSVKLWDYDGGIFLAKGVAHSGTVSAATISPDQRTVVSVGHEGGIFVWPLPEEIASDM</sequence>
<dbReference type="InterPro" id="IPR015943">
    <property type="entry name" value="WD40/YVTN_repeat-like_dom_sf"/>
</dbReference>
<keyword evidence="5" id="KW-0677">Repeat</keyword>
<dbReference type="PANTHER" id="PTHR13720">
    <property type="entry name" value="WD-40 REPEAT PROTEIN"/>
    <property type="match status" value="1"/>
</dbReference>
<evidence type="ECO:0000256" key="2">
    <source>
        <dbReference type="ARBA" id="ARBA00004496"/>
    </source>
</evidence>
<evidence type="ECO:0000256" key="7">
    <source>
        <dbReference type="ARBA" id="ARBA00029456"/>
    </source>
</evidence>
<gene>
    <name evidence="10" type="primary">WDR16</name>
    <name evidence="10" type="ORF">SO694_00005365</name>
</gene>
<keyword evidence="6" id="KW-0969">Cilium</keyword>
<evidence type="ECO:0000256" key="1">
    <source>
        <dbReference type="ARBA" id="ARBA00004230"/>
    </source>
</evidence>
<reference evidence="10 11" key="1">
    <citation type="submission" date="2024-03" db="EMBL/GenBank/DDBJ databases">
        <title>Aureococcus anophagefferens CCMP1851 and Kratosvirus quantuckense: Draft genome of a second virus-susceptible host strain in the model system.</title>
        <authorList>
            <person name="Chase E."/>
            <person name="Truchon A.R."/>
            <person name="Schepens W."/>
            <person name="Wilhelm S.W."/>
        </authorList>
    </citation>
    <scope>NUCLEOTIDE SEQUENCE [LARGE SCALE GENOMIC DNA]</scope>
    <source>
        <strain evidence="10 11">CCMP1851</strain>
    </source>
</reference>
<keyword evidence="6" id="KW-0282">Flagellum</keyword>
<accession>A0ABR1GA30</accession>
<evidence type="ECO:0000313" key="11">
    <source>
        <dbReference type="Proteomes" id="UP001363151"/>
    </source>
</evidence>
<dbReference type="PROSITE" id="PS50294">
    <property type="entry name" value="WD_REPEATS_REGION"/>
    <property type="match status" value="2"/>
</dbReference>
<dbReference type="PANTHER" id="PTHR13720:SF14">
    <property type="entry name" value="CILIA- AND FLAGELLA-ASSOCIATED PROTEIN 52"/>
    <property type="match status" value="1"/>
</dbReference>
<name>A0ABR1GA30_AURAN</name>
<feature type="repeat" description="WD" evidence="9">
    <location>
        <begin position="509"/>
        <end position="540"/>
    </location>
</feature>
<feature type="repeat" description="WD" evidence="9">
    <location>
        <begin position="467"/>
        <end position="499"/>
    </location>
</feature>
<evidence type="ECO:0000256" key="9">
    <source>
        <dbReference type="PROSITE-ProRule" id="PRU00221"/>
    </source>
</evidence>
<dbReference type="PROSITE" id="PS50082">
    <property type="entry name" value="WD_REPEATS_2"/>
    <property type="match status" value="3"/>
</dbReference>
<keyword evidence="11" id="KW-1185">Reference proteome</keyword>
<protein>
    <recommendedName>
        <fullName evidence="8">Cilia- and flagella-associated protein 52</fullName>
    </recommendedName>
</protein>
<keyword evidence="4 9" id="KW-0853">WD repeat</keyword>